<dbReference type="RefSeq" id="WP_366294845.1">
    <property type="nucleotide sequence ID" value="NZ_CP159992.1"/>
</dbReference>
<dbReference type="InterPro" id="IPR035905">
    <property type="entry name" value="Barstar-like_sf"/>
</dbReference>
<dbReference type="EMBL" id="CP159992">
    <property type="protein sequence ID" value="XCP96357.1"/>
    <property type="molecule type" value="Genomic_DNA"/>
</dbReference>
<protein>
    <submittedName>
        <fullName evidence="3">Barstar family protein</fullName>
    </submittedName>
</protein>
<comment type="similarity">
    <text evidence="1">Belongs to the barstar family.</text>
</comment>
<name>A0AAU8NFT3_9BACL</name>
<organism evidence="3">
    <name type="scientific">Paenibacillus sp. AN1007</name>
    <dbReference type="NCBI Taxonomy" id="3151385"/>
    <lineage>
        <taxon>Bacteria</taxon>
        <taxon>Bacillati</taxon>
        <taxon>Bacillota</taxon>
        <taxon>Bacilli</taxon>
        <taxon>Bacillales</taxon>
        <taxon>Paenibacillaceae</taxon>
        <taxon>Paenibacillus</taxon>
    </lineage>
</organism>
<feature type="domain" description="Barstar (barnase inhibitor)" evidence="2">
    <location>
        <begin position="170"/>
        <end position="246"/>
    </location>
</feature>
<proteinExistence type="inferred from homology"/>
<evidence type="ECO:0000313" key="3">
    <source>
        <dbReference type="EMBL" id="XCP96357.1"/>
    </source>
</evidence>
<dbReference type="InterPro" id="IPR000468">
    <property type="entry name" value="Barstar"/>
</dbReference>
<sequence length="261" mass="29685">MINNKYSLIDDETGLTIGRCLDQKGLTGSCIEKIDGEDFHKITFVDFGYDEEFAAYCKHRKTYINNVYLTILNDEENPIGSYYFVLKESYAYDPFSDFDEVLQQLEFVGNLVEVAAEESLLVWDMRRTPLAKKNEWIGLSCEQRLAWLEAARLFSSTKPITEDQQQGHYYIDAAHVTDPASFFCALGEAVNGPGGYFGYSLDSLEDCLCGGFGAREPFVIHLFNVDDKMKAQDSFFYQIKEILTERNVTISCSSFDKTGSY</sequence>
<dbReference type="SUPFAM" id="SSF52038">
    <property type="entry name" value="Barstar-related"/>
    <property type="match status" value="1"/>
</dbReference>
<accession>A0AAU8NFT3</accession>
<evidence type="ECO:0000256" key="1">
    <source>
        <dbReference type="ARBA" id="ARBA00006845"/>
    </source>
</evidence>
<evidence type="ECO:0000259" key="2">
    <source>
        <dbReference type="Pfam" id="PF01337"/>
    </source>
</evidence>
<gene>
    <name evidence="3" type="ORF">ABXS70_06535</name>
</gene>
<dbReference type="Gene3D" id="3.30.370.10">
    <property type="entry name" value="Barstar-like"/>
    <property type="match status" value="1"/>
</dbReference>
<dbReference type="AlphaFoldDB" id="A0AAU8NFT3"/>
<dbReference type="Pfam" id="PF01337">
    <property type="entry name" value="Barstar"/>
    <property type="match status" value="1"/>
</dbReference>
<reference evidence="3" key="1">
    <citation type="submission" date="2024-05" db="EMBL/GenBank/DDBJ databases">
        <title>Draft genome assemblies of 36 bacteria isolated from hibernating arctic ground squirrels.</title>
        <authorList>
            <person name="McKee H."/>
            <person name="Mullen L."/>
            <person name="Drown D.M."/>
            <person name="Duddleston K.N."/>
        </authorList>
    </citation>
    <scope>NUCLEOTIDE SEQUENCE</scope>
    <source>
        <strain evidence="3">AN1007</strain>
    </source>
</reference>